<keyword evidence="2 6" id="KW-0812">Transmembrane</keyword>
<comment type="caution">
    <text evidence="8">The sequence shown here is derived from an EMBL/GenBank/DDBJ whole genome shotgun (WGS) entry which is preliminary data.</text>
</comment>
<gene>
    <name evidence="8" type="ORF">HK099_000387</name>
</gene>
<feature type="transmembrane region" description="Helical" evidence="6">
    <location>
        <begin position="152"/>
        <end position="171"/>
    </location>
</feature>
<organism evidence="8 9">
    <name type="scientific">Clydaea vesicula</name>
    <dbReference type="NCBI Taxonomy" id="447962"/>
    <lineage>
        <taxon>Eukaryota</taxon>
        <taxon>Fungi</taxon>
        <taxon>Fungi incertae sedis</taxon>
        <taxon>Chytridiomycota</taxon>
        <taxon>Chytridiomycota incertae sedis</taxon>
        <taxon>Chytridiomycetes</taxon>
        <taxon>Lobulomycetales</taxon>
        <taxon>Lobulomycetaceae</taxon>
        <taxon>Clydaea</taxon>
    </lineage>
</organism>
<evidence type="ECO:0000313" key="8">
    <source>
        <dbReference type="EMBL" id="KAJ3224010.1"/>
    </source>
</evidence>
<evidence type="ECO:0000256" key="4">
    <source>
        <dbReference type="ARBA" id="ARBA00023136"/>
    </source>
</evidence>
<evidence type="ECO:0000256" key="5">
    <source>
        <dbReference type="SAM" id="MobiDB-lite"/>
    </source>
</evidence>
<keyword evidence="9" id="KW-1185">Reference proteome</keyword>
<dbReference type="GO" id="GO:0120029">
    <property type="term" value="P:proton export across plasma membrane"/>
    <property type="evidence" value="ECO:0007669"/>
    <property type="project" value="InterPro"/>
</dbReference>
<evidence type="ECO:0000256" key="3">
    <source>
        <dbReference type="ARBA" id="ARBA00022989"/>
    </source>
</evidence>
<sequence length="357" mass="39297">MDDLLNCIYSRINFILKIIIKIIDSRVRQLLSAESASNDGCAFPLFQLAYFLMKYSMKDAFFHWSYATLLYEVGAACILGLIVGYLSRTCLCFRSATMLGISSFIAVLVTGITFSWDGWFAEETHDAHVQEVIDMLVNIAIIPWSSFGTPELPYWALITSSLLILIVRRLPAVLIMMKFMLPLLTLSEAFYVGWFGPVGVGALWYQTLGSTLFPENKLFTPVVSFIVFSSVICHGIMVPFVHFTILGIRHRTLSRTQSRGSVIATPLWPTGVEMSALAISGPVPLIRTADGQYVTAAAITFGNQISLKSEKVDENSPSLKAAVPTGILKVPEEIEVGSSESTLENISPPEKIDASSC</sequence>
<reference evidence="8" key="1">
    <citation type="submission" date="2020-05" db="EMBL/GenBank/DDBJ databases">
        <title>Phylogenomic resolution of chytrid fungi.</title>
        <authorList>
            <person name="Stajich J.E."/>
            <person name="Amses K."/>
            <person name="Simmons R."/>
            <person name="Seto K."/>
            <person name="Myers J."/>
            <person name="Bonds A."/>
            <person name="Quandt C.A."/>
            <person name="Barry K."/>
            <person name="Liu P."/>
            <person name="Grigoriev I."/>
            <person name="Longcore J.E."/>
            <person name="James T.Y."/>
        </authorList>
    </citation>
    <scope>NUCLEOTIDE SEQUENCE</scope>
    <source>
        <strain evidence="8">JEL0476</strain>
    </source>
</reference>
<evidence type="ECO:0000313" key="9">
    <source>
        <dbReference type="Proteomes" id="UP001211065"/>
    </source>
</evidence>
<dbReference type="GO" id="GO:0042391">
    <property type="term" value="P:regulation of membrane potential"/>
    <property type="evidence" value="ECO:0007669"/>
    <property type="project" value="InterPro"/>
</dbReference>
<dbReference type="EMBL" id="JADGJW010000109">
    <property type="protein sequence ID" value="KAJ3224010.1"/>
    <property type="molecule type" value="Genomic_DNA"/>
</dbReference>
<dbReference type="PANTHER" id="PTHR31382:SF1">
    <property type="entry name" value="SODIUM ION_PROTON EXCHANGER (EUROFUNG)"/>
    <property type="match status" value="1"/>
</dbReference>
<feature type="transmembrane region" description="Helical" evidence="6">
    <location>
        <begin position="183"/>
        <end position="205"/>
    </location>
</feature>
<dbReference type="AlphaFoldDB" id="A0AAD5U5P9"/>
<feature type="region of interest" description="Disordered" evidence="5">
    <location>
        <begin position="337"/>
        <end position="357"/>
    </location>
</feature>
<feature type="transmembrane region" description="Helical" evidence="6">
    <location>
        <begin position="98"/>
        <end position="116"/>
    </location>
</feature>
<keyword evidence="4 6" id="KW-0472">Membrane</keyword>
<proteinExistence type="predicted"/>
<keyword evidence="3 6" id="KW-1133">Transmembrane helix</keyword>
<evidence type="ECO:0000256" key="2">
    <source>
        <dbReference type="ARBA" id="ARBA00022692"/>
    </source>
</evidence>
<dbReference type="Pfam" id="PF00999">
    <property type="entry name" value="Na_H_Exchanger"/>
    <property type="match status" value="1"/>
</dbReference>
<accession>A0AAD5U5P9</accession>
<evidence type="ECO:0000259" key="7">
    <source>
        <dbReference type="Pfam" id="PF00999"/>
    </source>
</evidence>
<dbReference type="InterPro" id="IPR004712">
    <property type="entry name" value="Na+/H+_antiporter_fungi"/>
</dbReference>
<name>A0AAD5U5P9_9FUNG</name>
<dbReference type="Proteomes" id="UP001211065">
    <property type="component" value="Unassembled WGS sequence"/>
</dbReference>
<dbReference type="InterPro" id="IPR006153">
    <property type="entry name" value="Cation/H_exchanger_TM"/>
</dbReference>
<comment type="subcellular location">
    <subcellularLocation>
        <location evidence="1">Membrane</location>
        <topology evidence="1">Multi-pass membrane protein</topology>
    </subcellularLocation>
</comment>
<evidence type="ECO:0000256" key="6">
    <source>
        <dbReference type="SAM" id="Phobius"/>
    </source>
</evidence>
<feature type="domain" description="Cation/H+ exchanger transmembrane" evidence="7">
    <location>
        <begin position="91"/>
        <end position="241"/>
    </location>
</feature>
<protein>
    <recommendedName>
        <fullName evidence="7">Cation/H+ exchanger transmembrane domain-containing protein</fullName>
    </recommendedName>
</protein>
<dbReference type="PANTHER" id="PTHR31382">
    <property type="entry name" value="NA(+)/H(+) ANTIPORTER"/>
    <property type="match status" value="1"/>
</dbReference>
<feature type="transmembrane region" description="Helical" evidence="6">
    <location>
        <begin position="61"/>
        <end position="86"/>
    </location>
</feature>
<evidence type="ECO:0000256" key="1">
    <source>
        <dbReference type="ARBA" id="ARBA00004141"/>
    </source>
</evidence>
<dbReference type="GO" id="GO:0015385">
    <property type="term" value="F:sodium:proton antiporter activity"/>
    <property type="evidence" value="ECO:0007669"/>
    <property type="project" value="InterPro"/>
</dbReference>
<dbReference type="GO" id="GO:0036376">
    <property type="term" value="P:sodium ion export across plasma membrane"/>
    <property type="evidence" value="ECO:0007669"/>
    <property type="project" value="InterPro"/>
</dbReference>
<dbReference type="GO" id="GO:0005886">
    <property type="term" value="C:plasma membrane"/>
    <property type="evidence" value="ECO:0007669"/>
    <property type="project" value="InterPro"/>
</dbReference>
<feature type="transmembrane region" description="Helical" evidence="6">
    <location>
        <begin position="225"/>
        <end position="248"/>
    </location>
</feature>